<accession>A0A7R8D974</accession>
<dbReference type="Proteomes" id="UP000675881">
    <property type="component" value="Chromosome 9"/>
</dbReference>
<reference evidence="1" key="1">
    <citation type="submission" date="2021-02" db="EMBL/GenBank/DDBJ databases">
        <authorList>
            <person name="Bekaert M."/>
        </authorList>
    </citation>
    <scope>NUCLEOTIDE SEQUENCE</scope>
    <source>
        <strain evidence="1">IoA-00</strain>
    </source>
</reference>
<organism evidence="1 2">
    <name type="scientific">Lepeophtheirus salmonis</name>
    <name type="common">Salmon louse</name>
    <name type="synonym">Caligus salmonis</name>
    <dbReference type="NCBI Taxonomy" id="72036"/>
    <lineage>
        <taxon>Eukaryota</taxon>
        <taxon>Metazoa</taxon>
        <taxon>Ecdysozoa</taxon>
        <taxon>Arthropoda</taxon>
        <taxon>Crustacea</taxon>
        <taxon>Multicrustacea</taxon>
        <taxon>Hexanauplia</taxon>
        <taxon>Copepoda</taxon>
        <taxon>Siphonostomatoida</taxon>
        <taxon>Caligidae</taxon>
        <taxon>Lepeophtheirus</taxon>
    </lineage>
</organism>
<evidence type="ECO:0000313" key="1">
    <source>
        <dbReference type="EMBL" id="CAF3041668.1"/>
    </source>
</evidence>
<proteinExistence type="predicted"/>
<sequence length="220" mass="24773">MCKKYLINEVLIYLMLIFHHAISYNFVGGENVQATEETTLPFYPKPNHPDLLPSFSSILHSVYDESTHETGSFEFDAQKKSSESKSMGRKDLISGELLVSIPLKVILSSLKDNPFLLGRDFKQGSPKPSSSTPPLFSISSHPLPQTSSIDDILSYIGLGPLSHPCKLEFICSILSRPIKYRPLSDILYLLLTSPQEKDEPYKQILLKKSHTCAPIPNWFF</sequence>
<protein>
    <submittedName>
        <fullName evidence="1">(salmon louse) hypothetical protein</fullName>
    </submittedName>
</protein>
<keyword evidence="2" id="KW-1185">Reference proteome</keyword>
<gene>
    <name evidence="1" type="ORF">LSAA_14542</name>
</gene>
<name>A0A7R8D974_LEPSM</name>
<dbReference type="EMBL" id="HG994588">
    <property type="protein sequence ID" value="CAF3041668.1"/>
    <property type="molecule type" value="Genomic_DNA"/>
</dbReference>
<dbReference type="AlphaFoldDB" id="A0A7R8D974"/>
<evidence type="ECO:0000313" key="2">
    <source>
        <dbReference type="Proteomes" id="UP000675881"/>
    </source>
</evidence>